<evidence type="ECO:0000313" key="2">
    <source>
        <dbReference type="EMBL" id="CEL52844.1"/>
    </source>
</evidence>
<proteinExistence type="predicted"/>
<reference evidence="2 3" key="1">
    <citation type="submission" date="2014-11" db="EMBL/GenBank/DDBJ databases">
        <authorList>
            <person name="Wibberg Daniel"/>
        </authorList>
    </citation>
    <scope>NUCLEOTIDE SEQUENCE [LARGE SCALE GENOMIC DNA]</scope>
    <source>
        <strain evidence="2">Rhizoctonia solani AG1-IB 7/3/14</strain>
    </source>
</reference>
<feature type="compositionally biased region" description="Basic residues" evidence="1">
    <location>
        <begin position="70"/>
        <end position="92"/>
    </location>
</feature>
<evidence type="ECO:0000313" key="3">
    <source>
        <dbReference type="Proteomes" id="UP000059188"/>
    </source>
</evidence>
<feature type="region of interest" description="Disordered" evidence="1">
    <location>
        <begin position="58"/>
        <end position="114"/>
    </location>
</feature>
<sequence length="114" mass="13492">MATHALALKALSFRLNIRQLIGKRQIHFLGVFDAHTPALFLIKKSSILTSYMRAKANRFIDHSDREQQKKQKRVASLRSETKKKKKKKKKREREKEREREETALAAKRRAIRRP</sequence>
<protein>
    <submittedName>
        <fullName evidence="2">Uncharacterized protein</fullName>
    </submittedName>
</protein>
<dbReference type="EMBL" id="LN679207">
    <property type="protein sequence ID" value="CEL52844.1"/>
    <property type="molecule type" value="Genomic_DNA"/>
</dbReference>
<keyword evidence="3" id="KW-1185">Reference proteome</keyword>
<name>A0A0B7F7F6_THACB</name>
<accession>A0A0B7F7F6</accession>
<organism evidence="2 3">
    <name type="scientific">Thanatephorus cucumeris (strain AG1-IB / isolate 7/3/14)</name>
    <name type="common">Lettuce bottom rot fungus</name>
    <name type="synonym">Rhizoctonia solani</name>
    <dbReference type="NCBI Taxonomy" id="1108050"/>
    <lineage>
        <taxon>Eukaryota</taxon>
        <taxon>Fungi</taxon>
        <taxon>Dikarya</taxon>
        <taxon>Basidiomycota</taxon>
        <taxon>Agaricomycotina</taxon>
        <taxon>Agaricomycetes</taxon>
        <taxon>Cantharellales</taxon>
        <taxon>Ceratobasidiaceae</taxon>
        <taxon>Rhizoctonia</taxon>
        <taxon>Rhizoctonia solani AG-1</taxon>
    </lineage>
</organism>
<evidence type="ECO:0000256" key="1">
    <source>
        <dbReference type="SAM" id="MobiDB-lite"/>
    </source>
</evidence>
<feature type="compositionally biased region" description="Basic and acidic residues" evidence="1">
    <location>
        <begin position="58"/>
        <end position="69"/>
    </location>
</feature>
<feature type="compositionally biased region" description="Basic and acidic residues" evidence="1">
    <location>
        <begin position="93"/>
        <end position="102"/>
    </location>
</feature>
<gene>
    <name evidence="2" type="ORF">RSOLAG1IB_11189</name>
</gene>
<dbReference type="AlphaFoldDB" id="A0A0B7F7F6"/>
<dbReference type="Proteomes" id="UP000059188">
    <property type="component" value="Unassembled WGS sequence"/>
</dbReference>